<sequence length="325" mass="35608">MTVGGSKLQHLNLFIAVDWGTSHLRAYLCSVNTTGQLTLIAQRDGPGVIRDKQNFEHTLIGVVAPWTSEYGVLPIYMAGQITSSIGWKETPYLACPINPESLLSGAINFDCAGNKVSALPGTKCTLQNNLFDVMRGEELQILGFLKQNPAYQHGNVLICLPGTHTKWVLLKDGQIICFKTAMTGELYDLLCHQSVLIPNDCEAGEFDWHAFEQGCELTLGSDSGNLAHGIFSVRTRQLSKELTPVQAKAYLSGVLIGSDVRAARHASEWQLVNNSKVVVIGTEQLNTCFTHALNCIGVQCLEFDVKEATLSGFNYLFNSNKTKQI</sequence>
<accession>A0ACA8DRT9</accession>
<gene>
    <name evidence="1" type="primary">dgoK</name>
    <name evidence="1" type="ORF">PAGA_a0255</name>
</gene>
<dbReference type="EMBL" id="CP011011">
    <property type="protein sequence ID" value="ATC80845.1"/>
    <property type="molecule type" value="Genomic_DNA"/>
</dbReference>
<dbReference type="Proteomes" id="UP000217277">
    <property type="component" value="Chromosome I"/>
</dbReference>
<evidence type="ECO:0000313" key="1">
    <source>
        <dbReference type="EMBL" id="ATC80845.1"/>
    </source>
</evidence>
<keyword evidence="2" id="KW-1185">Reference proteome</keyword>
<evidence type="ECO:0000313" key="2">
    <source>
        <dbReference type="Proteomes" id="UP000217277"/>
    </source>
</evidence>
<name>A0ACA8DRT9_9GAMM</name>
<organism evidence="1 2">
    <name type="scientific">Pseudoalteromonas agarivorans DSM 14585</name>
    <dbReference type="NCBI Taxonomy" id="1312369"/>
    <lineage>
        <taxon>Bacteria</taxon>
        <taxon>Pseudomonadati</taxon>
        <taxon>Pseudomonadota</taxon>
        <taxon>Gammaproteobacteria</taxon>
        <taxon>Alteromonadales</taxon>
        <taxon>Pseudoalteromonadaceae</taxon>
        <taxon>Pseudoalteromonas</taxon>
    </lineage>
</organism>
<reference evidence="1" key="1">
    <citation type="submission" date="2015-03" db="EMBL/GenBank/DDBJ databases">
        <authorList>
            <person name="Xie B.-B."/>
            <person name="Rong J.-C."/>
            <person name="Qin Q.-L."/>
            <person name="Zhang Y.-Z."/>
        </authorList>
    </citation>
    <scope>NUCLEOTIDE SEQUENCE</scope>
    <source>
        <strain evidence="1">DSM 14585</strain>
    </source>
</reference>
<proteinExistence type="predicted"/>
<protein>
    <submittedName>
        <fullName evidence="1">2-dehydro-3-deoxygalactonokinase</fullName>
    </submittedName>
</protein>